<evidence type="ECO:0000313" key="4">
    <source>
        <dbReference type="Proteomes" id="UP001159405"/>
    </source>
</evidence>
<keyword evidence="4" id="KW-1185">Reference proteome</keyword>
<reference evidence="3 4" key="1">
    <citation type="submission" date="2022-05" db="EMBL/GenBank/DDBJ databases">
        <authorList>
            <consortium name="Genoscope - CEA"/>
            <person name="William W."/>
        </authorList>
    </citation>
    <scope>NUCLEOTIDE SEQUENCE [LARGE SCALE GENOMIC DNA]</scope>
</reference>
<evidence type="ECO:0000256" key="2">
    <source>
        <dbReference type="SAM" id="Phobius"/>
    </source>
</evidence>
<keyword evidence="2" id="KW-0812">Transmembrane</keyword>
<gene>
    <name evidence="3" type="ORF">PLOB_00004410</name>
</gene>
<dbReference type="EMBL" id="CALNXK010000119">
    <property type="protein sequence ID" value="CAH3161276.1"/>
    <property type="molecule type" value="Genomic_DNA"/>
</dbReference>
<keyword evidence="2" id="KW-0472">Membrane</keyword>
<protein>
    <submittedName>
        <fullName evidence="3">Uncharacterized protein</fullName>
    </submittedName>
</protein>
<feature type="non-terminal residue" evidence="3">
    <location>
        <position position="1"/>
    </location>
</feature>
<comment type="caution">
    <text evidence="3">The sequence shown here is derived from an EMBL/GenBank/DDBJ whole genome shotgun (WGS) entry which is preliminary data.</text>
</comment>
<sequence length="112" mass="12867">AKTSRNSNKCLSPEKSAENRIQQKRGKREMTLNTEYVKSMQGILKILEFVTMCMAFSCLRDFDRELAVVSDKFLVRYDFVMAVFVIGWVVVLLVFLVFLFGLTEKDLTLAVS</sequence>
<evidence type="ECO:0000256" key="1">
    <source>
        <dbReference type="SAM" id="MobiDB-lite"/>
    </source>
</evidence>
<accession>A0ABN8QBL6</accession>
<feature type="transmembrane region" description="Helical" evidence="2">
    <location>
        <begin position="79"/>
        <end position="102"/>
    </location>
</feature>
<keyword evidence="2" id="KW-1133">Transmembrane helix</keyword>
<feature type="region of interest" description="Disordered" evidence="1">
    <location>
        <begin position="1"/>
        <end position="25"/>
    </location>
</feature>
<feature type="compositionally biased region" description="Polar residues" evidence="1">
    <location>
        <begin position="1"/>
        <end position="10"/>
    </location>
</feature>
<organism evidence="3 4">
    <name type="scientific">Porites lobata</name>
    <dbReference type="NCBI Taxonomy" id="104759"/>
    <lineage>
        <taxon>Eukaryota</taxon>
        <taxon>Metazoa</taxon>
        <taxon>Cnidaria</taxon>
        <taxon>Anthozoa</taxon>
        <taxon>Hexacorallia</taxon>
        <taxon>Scleractinia</taxon>
        <taxon>Fungiina</taxon>
        <taxon>Poritidae</taxon>
        <taxon>Porites</taxon>
    </lineage>
</organism>
<evidence type="ECO:0000313" key="3">
    <source>
        <dbReference type="EMBL" id="CAH3161276.1"/>
    </source>
</evidence>
<dbReference type="Proteomes" id="UP001159405">
    <property type="component" value="Unassembled WGS sequence"/>
</dbReference>
<name>A0ABN8QBL6_9CNID</name>
<proteinExistence type="predicted"/>